<accession>A0ABM9DIC4</accession>
<evidence type="ECO:0008006" key="4">
    <source>
        <dbReference type="Google" id="ProtNLM"/>
    </source>
</evidence>
<reference evidence="2 3" key="1">
    <citation type="submission" date="2022-03" db="EMBL/GenBank/DDBJ databases">
        <authorList>
            <person name="Brunel B."/>
        </authorList>
    </citation>
    <scope>NUCLEOTIDE SEQUENCE [LARGE SCALE GENOMIC DNA]</scope>
    <source>
        <strain evidence="2">STM5069sample</strain>
    </source>
</reference>
<gene>
    <name evidence="2" type="ORF">MES5069_110112</name>
</gene>
<evidence type="ECO:0000313" key="2">
    <source>
        <dbReference type="EMBL" id="CAH2395562.1"/>
    </source>
</evidence>
<dbReference type="Proteomes" id="UP001153050">
    <property type="component" value="Unassembled WGS sequence"/>
</dbReference>
<protein>
    <recommendedName>
        <fullName evidence="4">Transposase</fullName>
    </recommendedName>
</protein>
<sequence length="77" mass="8333">MIGFAAERLMALEVGRRHRAGHGEKNPRCGRPSATATASGIGRPAPEPSLRIAKLRKGSYFPGFVEPRRMAENDDAS</sequence>
<comment type="caution">
    <text evidence="2">The sequence shown here is derived from an EMBL/GenBank/DDBJ whole genome shotgun (WGS) entry which is preliminary data.</text>
</comment>
<keyword evidence="3" id="KW-1185">Reference proteome</keyword>
<name>A0ABM9DIC4_9HYPH</name>
<organism evidence="2 3">
    <name type="scientific">Mesorhizobium escarrei</name>
    <dbReference type="NCBI Taxonomy" id="666018"/>
    <lineage>
        <taxon>Bacteria</taxon>
        <taxon>Pseudomonadati</taxon>
        <taxon>Pseudomonadota</taxon>
        <taxon>Alphaproteobacteria</taxon>
        <taxon>Hyphomicrobiales</taxon>
        <taxon>Phyllobacteriaceae</taxon>
        <taxon>Mesorhizobium</taxon>
    </lineage>
</organism>
<dbReference type="EMBL" id="CAKXZT010000013">
    <property type="protein sequence ID" value="CAH2395562.1"/>
    <property type="molecule type" value="Genomic_DNA"/>
</dbReference>
<feature type="region of interest" description="Disordered" evidence="1">
    <location>
        <begin position="16"/>
        <end position="47"/>
    </location>
</feature>
<evidence type="ECO:0000256" key="1">
    <source>
        <dbReference type="SAM" id="MobiDB-lite"/>
    </source>
</evidence>
<proteinExistence type="predicted"/>
<evidence type="ECO:0000313" key="3">
    <source>
        <dbReference type="Proteomes" id="UP001153050"/>
    </source>
</evidence>